<dbReference type="EMBL" id="JACRWH010000022">
    <property type="protein sequence ID" value="MBC6012391.1"/>
    <property type="molecule type" value="Genomic_DNA"/>
</dbReference>
<feature type="transmembrane region" description="Helical" evidence="1">
    <location>
        <begin position="161"/>
        <end position="185"/>
    </location>
</feature>
<evidence type="ECO:0000313" key="4">
    <source>
        <dbReference type="Proteomes" id="UP000649075"/>
    </source>
</evidence>
<evidence type="ECO:0000313" key="3">
    <source>
        <dbReference type="EMBL" id="MBC6012391.1"/>
    </source>
</evidence>
<evidence type="ECO:0000256" key="1">
    <source>
        <dbReference type="SAM" id="Phobius"/>
    </source>
</evidence>
<sequence length="1120" mass="131853">MANLKFQKLTPETDADIKVYDEAFEFVFKNDDIRNIAISGSYGSGKSSIVESYKKSHTDCKFSTISLTHFNYEKKSNDGKGKASEEHPILDVNNLIEGKIVNQIIQQLNPSEIDKSIFKIKTECLTEDNVIRNYSLIILVFLLSFIGLMKPDLFKAIFRNSYPSVLIILFLLFVITLFLIVYFFVKLQINKNIFKKISIKGNDIELLSESTSYFDKYLNEILYLFEKNKSDNYIFEDIDRFEDVEIFEQLRELNKIINLRLNNKNHRTIRFFYLVRGDLLDAKDNTKFFDFEIPVIPVMNNSNSFNKIKDLMVESGLEPKMNVNFLRRACLYIDDLRLLKNIFNDFLIYINRLEPKNNLESNLNLDYNKLFAMMIYKNTYPKDFTDLHFNEGYVYNLFQCRNQWVDKQLDDISNKESLGNMGVEEAKSEKIKCKNTKYIELAGRTDFEYLINNKTNKYGYIKNSYYFDLLNYLISAGYIDENYYDYISYFYPNDITNNDKKFLRSLTDSTVLEEYYKLDNPKLIMEFLDIADFDKKEILNLDLLKYVSMIDSNHFNTTFELLKRKNNPIFLIGLLEHGVNKERLISAITQSWPLCVKEIIEDSSLLENRRKNFILTLLSVDGNEHVLEMNKDECLFKYLNVTENLYIDMKDEYNIDNIGKALSKLNVKISQISFNKINRDLAAFIYKNNLYAINYRNVESAFNTYYSNNNGLNCLTDIYAEDQSLTNYVDANINTVINIFKDNNMSFKDNEETVIKILNHAEINSDTRIYYADNIKTKIQDIGKIKSDDVWEYLISNKCIEYTSHNVMLYIKEKGLDDVISTFINSSDKVIKVDDTLTNEEKKVLLNDLINNNIISLKKFDEFMDSIGLKYIVFSTTDVNYEKINSLINNKIIKMNKNNLLFIRDNYDEFIVLQFVDKNIEDYIDLIDSIDSNEIETEHILKSDIELDLKIEFIKNLNEKILVLNKDYCAEIVKNVIESGDYLDSDEEVVLLENYSKYQEYKESIFLHAKKNISDIIYNEFKLDTELRKQLIKSDISESSKNNLLIQSIYEDSLDDIKNNFVNLNYEEYLKLFEKYRIPKIKVNPVSQEILLALSKCKYINSFSKQDDYYRISKNQKYVK</sequence>
<protein>
    <recommendedName>
        <fullName evidence="2">YobI-like P-loop NTPase domain-containing protein</fullName>
    </recommendedName>
</protein>
<accession>A0ABR7KI23</accession>
<keyword evidence="1" id="KW-0812">Transmembrane</keyword>
<dbReference type="InterPro" id="IPR048428">
    <property type="entry name" value="YobI-NTPase"/>
</dbReference>
<evidence type="ECO:0000259" key="2">
    <source>
        <dbReference type="Pfam" id="PF20693"/>
    </source>
</evidence>
<dbReference type="Pfam" id="PF20693">
    <property type="entry name" value="YobI-ATPase"/>
    <property type="match status" value="1"/>
</dbReference>
<keyword evidence="4" id="KW-1185">Reference proteome</keyword>
<keyword evidence="1" id="KW-0472">Membrane</keyword>
<feature type="domain" description="YobI-like P-loop NTPase" evidence="2">
    <location>
        <begin position="20"/>
        <end position="395"/>
    </location>
</feature>
<proteinExistence type="predicted"/>
<dbReference type="Proteomes" id="UP000649075">
    <property type="component" value="Unassembled WGS sequence"/>
</dbReference>
<feature type="transmembrane region" description="Helical" evidence="1">
    <location>
        <begin position="131"/>
        <end position="149"/>
    </location>
</feature>
<gene>
    <name evidence="3" type="ORF">H8911_06525</name>
</gene>
<comment type="caution">
    <text evidence="3">The sequence shown here is derived from an EMBL/GenBank/DDBJ whole genome shotgun (WGS) entry which is preliminary data.</text>
</comment>
<organism evidence="3 4">
    <name type="scientific">Holdemanella hominis</name>
    <dbReference type="NCBI Taxonomy" id="2764327"/>
    <lineage>
        <taxon>Bacteria</taxon>
        <taxon>Bacillati</taxon>
        <taxon>Bacillota</taxon>
        <taxon>Erysipelotrichia</taxon>
        <taxon>Erysipelotrichales</taxon>
        <taxon>Erysipelotrichaceae</taxon>
        <taxon>Holdemanella</taxon>
    </lineage>
</organism>
<dbReference type="RefSeq" id="WP_117926592.1">
    <property type="nucleotide sequence ID" value="NZ_JACRWH010000022.1"/>
</dbReference>
<keyword evidence="1" id="KW-1133">Transmembrane helix</keyword>
<name>A0ABR7KI23_9FIRM</name>
<reference evidence="3 4" key="1">
    <citation type="submission" date="2020-08" db="EMBL/GenBank/DDBJ databases">
        <authorList>
            <person name="Liu C."/>
            <person name="Sun Q."/>
        </authorList>
    </citation>
    <scope>NUCLEOTIDE SEQUENCE [LARGE SCALE GENOMIC DNA]</scope>
    <source>
        <strain evidence="3 4">L34</strain>
    </source>
</reference>